<dbReference type="Pfam" id="PF00544">
    <property type="entry name" value="Pectate_lyase_4"/>
    <property type="match status" value="1"/>
</dbReference>
<reference evidence="6 7" key="1">
    <citation type="submission" date="2017-02" db="EMBL/GenBank/DDBJ databases">
        <authorList>
            <person name="Peterson S.W."/>
        </authorList>
    </citation>
    <scope>NUCLEOTIDE SEQUENCE [LARGE SCALE GENOMIC DNA]</scope>
    <source>
        <strain evidence="6 7">DSM 24412</strain>
    </source>
</reference>
<keyword evidence="1 2" id="KW-0456">Lyase</keyword>
<keyword evidence="2" id="KW-0119">Carbohydrate metabolism</keyword>
<feature type="compositionally biased region" description="Polar residues" evidence="3">
    <location>
        <begin position="500"/>
        <end position="514"/>
    </location>
</feature>
<dbReference type="PANTHER" id="PTHR31683:SF18">
    <property type="entry name" value="PECTATE LYASE 21-RELATED"/>
    <property type="match status" value="1"/>
</dbReference>
<dbReference type="NCBIfam" id="TIGR02543">
    <property type="entry name" value="List_Bact_rpt"/>
    <property type="match status" value="1"/>
</dbReference>
<keyword evidence="2" id="KW-0624">Polysaccharide degradation</keyword>
<dbReference type="InterPro" id="IPR035992">
    <property type="entry name" value="Ricin_B-like_lectins"/>
</dbReference>
<keyword evidence="7" id="KW-1185">Reference proteome</keyword>
<dbReference type="SUPFAM" id="SSF50370">
    <property type="entry name" value="Ricin B-like lectins"/>
    <property type="match status" value="1"/>
</dbReference>
<dbReference type="GO" id="GO:0030570">
    <property type="term" value="F:pectate lyase activity"/>
    <property type="evidence" value="ECO:0007669"/>
    <property type="project" value="InterPro"/>
</dbReference>
<dbReference type="InterPro" id="IPR011050">
    <property type="entry name" value="Pectin_lyase_fold/virulence"/>
</dbReference>
<dbReference type="STRING" id="889453.SAMN03080601_03363"/>
<dbReference type="KEGG" id="asx:CDL62_12930"/>
<dbReference type="SMART" id="SM00656">
    <property type="entry name" value="Amb_all"/>
    <property type="match status" value="1"/>
</dbReference>
<feature type="domain" description="Pectate lyase" evidence="5">
    <location>
        <begin position="198"/>
        <end position="423"/>
    </location>
</feature>
<evidence type="ECO:0000313" key="7">
    <source>
        <dbReference type="Proteomes" id="UP000191055"/>
    </source>
</evidence>
<dbReference type="InterPro" id="IPR000772">
    <property type="entry name" value="Ricin_B_lectin"/>
</dbReference>
<organism evidence="6 7">
    <name type="scientific">Alkalitalea saponilacus</name>
    <dbReference type="NCBI Taxonomy" id="889453"/>
    <lineage>
        <taxon>Bacteria</taxon>
        <taxon>Pseudomonadati</taxon>
        <taxon>Bacteroidota</taxon>
        <taxon>Bacteroidia</taxon>
        <taxon>Marinilabiliales</taxon>
        <taxon>Marinilabiliaceae</taxon>
        <taxon>Alkalitalea</taxon>
    </lineage>
</organism>
<evidence type="ECO:0000259" key="5">
    <source>
        <dbReference type="SMART" id="SM00656"/>
    </source>
</evidence>
<dbReference type="InterPro" id="IPR002022">
    <property type="entry name" value="Pec_lyase"/>
</dbReference>
<keyword evidence="2" id="KW-0964">Secreted</keyword>
<dbReference type="InterPro" id="IPR044060">
    <property type="entry name" value="Bacterial_rp_domain"/>
</dbReference>
<name>A0A1T5HU42_9BACT</name>
<dbReference type="RefSeq" id="WP_079559020.1">
    <property type="nucleotide sequence ID" value="NZ_CP021904.1"/>
</dbReference>
<evidence type="ECO:0000256" key="2">
    <source>
        <dbReference type="RuleBase" id="RU361173"/>
    </source>
</evidence>
<comment type="similarity">
    <text evidence="2">Belongs to the polysaccharide lyase 1 family.</text>
</comment>
<dbReference type="Pfam" id="PF18998">
    <property type="entry name" value="Flg_new_2"/>
    <property type="match status" value="1"/>
</dbReference>
<dbReference type="SUPFAM" id="SSF51126">
    <property type="entry name" value="Pectin lyase-like"/>
    <property type="match status" value="1"/>
</dbReference>
<comment type="subcellular location">
    <subcellularLocation>
        <location evidence="2">Secreted</location>
    </subcellularLocation>
</comment>
<dbReference type="GO" id="GO:0005576">
    <property type="term" value="C:extracellular region"/>
    <property type="evidence" value="ECO:0007669"/>
    <property type="project" value="UniProtKB-SubCell"/>
</dbReference>
<evidence type="ECO:0000256" key="1">
    <source>
        <dbReference type="ARBA" id="ARBA00023239"/>
    </source>
</evidence>
<proteinExistence type="inferred from homology"/>
<dbReference type="Gene3D" id="2.160.20.10">
    <property type="entry name" value="Single-stranded right-handed beta-helix, Pectin lyase-like"/>
    <property type="match status" value="1"/>
</dbReference>
<dbReference type="InterPro" id="IPR013378">
    <property type="entry name" value="InlB-like_B-rpt"/>
</dbReference>
<sequence length="800" mass="88167">MKRIQIFTKISLLLILFMLMPVVHAQQVTGNLLTEAATSVDFDERSFYMLVNRETGKAMDVEGRSILNDHNIIVADVDFAMHQVWRMDDLGSGRYNLVNGHSDKVVRHRDGNVRQERDGSSNNHRWNIEHLEGTYFRLVNAASINVVLAVDGNNVVGAAPNGSAAQQWEILRVYAEPIVPDFSLQGFASVGQGTTGGAGGEVVVVNNEADLIHYMQHPDPYIILIEGTITLGPGNHHSPSDNMHSIAPNKTLFGLAGATIKGGGFNIRGTRNDGVGEVTRSNIIIRNLTFDGPAPDDFINIEWGASHVWIDHNTFNGPNNDGIVDVKRESSFITISWNIINTNHKTMLLGHDASHHHDRGYLKVTYHHNYIYNSQSRHPRMRYGRAHLFNNYFKYIGDYVMGPGIEAEIISENNHVWESGRFTDWYHATGKVLERGQGSLINRINHDHDPRIVTSDIEWAPEDYYSYTLYPALSVRDMVQEYAGAGVLSWGDPMPESYTLSTSVEGQGSVNPASGSFGEDSEVQITATPASGWQFDGWSGDATGTDNPLTLIMNNNKSVTATFIEIPGGGDNGDNGDGQIGWKILYDWNFSAMPEYVSNFAVSGSQTIAGATLYNSIEVDGMADRSSEIDGATYTYNRRVKFGGAGSFSGGNPAARVYAFPVPGDAKITIVHQSASTSANRVLRVAHGANQVLETFTSPGSPHAMDVYFYAGDATTIYLYSESSGINLYHVRVEEPDYGAPTNMKDSFPVNKEVISVNYYNLNGVNLGKNFDALPAGFYIKVKKFEDGSFKTEKVLKERR</sequence>
<feature type="chain" id="PRO_5012662391" evidence="4">
    <location>
        <begin position="26"/>
        <end position="800"/>
    </location>
</feature>
<accession>A0A1T5HU42</accession>
<dbReference type="PANTHER" id="PTHR31683">
    <property type="entry name" value="PECTATE LYASE 18-RELATED"/>
    <property type="match status" value="1"/>
</dbReference>
<dbReference type="Gene3D" id="2.80.10.50">
    <property type="match status" value="2"/>
</dbReference>
<dbReference type="AlphaFoldDB" id="A0A1T5HU42"/>
<dbReference type="InterPro" id="IPR045032">
    <property type="entry name" value="PEL"/>
</dbReference>
<keyword evidence="4" id="KW-0732">Signal</keyword>
<dbReference type="InterPro" id="IPR012334">
    <property type="entry name" value="Pectin_lyas_fold"/>
</dbReference>
<dbReference type="OrthoDB" id="148600at2"/>
<dbReference type="GO" id="GO:0000272">
    <property type="term" value="P:polysaccharide catabolic process"/>
    <property type="evidence" value="ECO:0007669"/>
    <property type="project" value="UniProtKB-KW"/>
</dbReference>
<dbReference type="CDD" id="cd00161">
    <property type="entry name" value="beta-trefoil_Ricin-like"/>
    <property type="match status" value="1"/>
</dbReference>
<dbReference type="EMBL" id="FUYV01000028">
    <property type="protein sequence ID" value="SKC24071.1"/>
    <property type="molecule type" value="Genomic_DNA"/>
</dbReference>
<dbReference type="Proteomes" id="UP000191055">
    <property type="component" value="Unassembled WGS sequence"/>
</dbReference>
<protein>
    <submittedName>
        <fullName evidence="6">Listeria/Bacterioides repeat-containing protein</fullName>
    </submittedName>
</protein>
<evidence type="ECO:0000313" key="6">
    <source>
        <dbReference type="EMBL" id="SKC24071.1"/>
    </source>
</evidence>
<gene>
    <name evidence="6" type="ORF">SAMN03080601_03363</name>
</gene>
<evidence type="ECO:0000256" key="3">
    <source>
        <dbReference type="SAM" id="MobiDB-lite"/>
    </source>
</evidence>
<feature type="region of interest" description="Disordered" evidence="3">
    <location>
        <begin position="500"/>
        <end position="520"/>
    </location>
</feature>
<feature type="signal peptide" evidence="4">
    <location>
        <begin position="1"/>
        <end position="25"/>
    </location>
</feature>
<dbReference type="Pfam" id="PF14200">
    <property type="entry name" value="RicinB_lectin_2"/>
    <property type="match status" value="1"/>
</dbReference>
<evidence type="ECO:0000256" key="4">
    <source>
        <dbReference type="SAM" id="SignalP"/>
    </source>
</evidence>